<evidence type="ECO:0000259" key="6">
    <source>
        <dbReference type="Pfam" id="PF01243"/>
    </source>
</evidence>
<feature type="region of interest" description="Disordered" evidence="5">
    <location>
        <begin position="1"/>
        <end position="34"/>
    </location>
</feature>
<evidence type="ECO:0000256" key="1">
    <source>
        <dbReference type="ARBA" id="ARBA00001917"/>
    </source>
</evidence>
<comment type="caution">
    <text evidence="7">The sequence shown here is derived from an EMBL/GenBank/DDBJ whole genome shotgun (WGS) entry which is preliminary data.</text>
</comment>
<organism evidence="7 8">
    <name type="scientific">Pseudonocardia xishanensis</name>
    <dbReference type="NCBI Taxonomy" id="630995"/>
    <lineage>
        <taxon>Bacteria</taxon>
        <taxon>Bacillati</taxon>
        <taxon>Actinomycetota</taxon>
        <taxon>Actinomycetes</taxon>
        <taxon>Pseudonocardiales</taxon>
        <taxon>Pseudonocardiaceae</taxon>
        <taxon>Pseudonocardia</taxon>
    </lineage>
</organism>
<proteinExistence type="predicted"/>
<evidence type="ECO:0000256" key="2">
    <source>
        <dbReference type="ARBA" id="ARBA00022630"/>
    </source>
</evidence>
<dbReference type="InterPro" id="IPR000659">
    <property type="entry name" value="Pyridox_Oxase"/>
</dbReference>
<dbReference type="Proteomes" id="UP001501598">
    <property type="component" value="Unassembled WGS sequence"/>
</dbReference>
<keyword evidence="2" id="KW-0285">Flavoprotein</keyword>
<evidence type="ECO:0000256" key="3">
    <source>
        <dbReference type="ARBA" id="ARBA00022643"/>
    </source>
</evidence>
<feature type="domain" description="Pyridoxamine 5'-phosphate oxidase N-terminal" evidence="6">
    <location>
        <begin position="54"/>
        <end position="152"/>
    </location>
</feature>
<evidence type="ECO:0000256" key="4">
    <source>
        <dbReference type="ARBA" id="ARBA00023002"/>
    </source>
</evidence>
<dbReference type="SUPFAM" id="SSF50475">
    <property type="entry name" value="FMN-binding split barrel"/>
    <property type="match status" value="1"/>
</dbReference>
<gene>
    <name evidence="7" type="ORF">GCM10023175_05680</name>
</gene>
<evidence type="ECO:0000256" key="5">
    <source>
        <dbReference type="SAM" id="MobiDB-lite"/>
    </source>
</evidence>
<dbReference type="Gene3D" id="2.30.110.10">
    <property type="entry name" value="Electron Transport, Fmn-binding Protein, Chain A"/>
    <property type="match status" value="1"/>
</dbReference>
<dbReference type="PANTHER" id="PTHR10851">
    <property type="entry name" value="PYRIDOXINE-5-PHOSPHATE OXIDASE"/>
    <property type="match status" value="1"/>
</dbReference>
<keyword evidence="3" id="KW-0288">FMN</keyword>
<accession>A0ABP8RG31</accession>
<dbReference type="PANTHER" id="PTHR10851:SF0">
    <property type="entry name" value="PYRIDOXINE-5'-PHOSPHATE OXIDASE"/>
    <property type="match status" value="1"/>
</dbReference>
<keyword evidence="4" id="KW-0560">Oxidoreductase</keyword>
<dbReference type="InterPro" id="IPR011576">
    <property type="entry name" value="Pyridox_Oxase_N"/>
</dbReference>
<reference evidence="8" key="1">
    <citation type="journal article" date="2019" name="Int. J. Syst. Evol. Microbiol.">
        <title>The Global Catalogue of Microorganisms (GCM) 10K type strain sequencing project: providing services to taxonomists for standard genome sequencing and annotation.</title>
        <authorList>
            <consortium name="The Broad Institute Genomics Platform"/>
            <consortium name="The Broad Institute Genome Sequencing Center for Infectious Disease"/>
            <person name="Wu L."/>
            <person name="Ma J."/>
        </authorList>
    </citation>
    <scope>NUCLEOTIDE SEQUENCE [LARGE SCALE GENOMIC DNA]</scope>
    <source>
        <strain evidence="8">JCM 17906</strain>
    </source>
</reference>
<name>A0ABP8RG31_9PSEU</name>
<comment type="cofactor">
    <cofactor evidence="1">
        <name>FMN</name>
        <dbReference type="ChEBI" id="CHEBI:58210"/>
    </cofactor>
</comment>
<dbReference type="EMBL" id="BAABGT010000012">
    <property type="protein sequence ID" value="GAA4537327.1"/>
    <property type="molecule type" value="Genomic_DNA"/>
</dbReference>
<keyword evidence="8" id="KW-1185">Reference proteome</keyword>
<protein>
    <recommendedName>
        <fullName evidence="6">Pyridoxamine 5'-phosphate oxidase N-terminal domain-containing protein</fullName>
    </recommendedName>
</protein>
<dbReference type="Pfam" id="PF01243">
    <property type="entry name" value="PNPOx_N"/>
    <property type="match status" value="1"/>
</dbReference>
<evidence type="ECO:0000313" key="8">
    <source>
        <dbReference type="Proteomes" id="UP001501598"/>
    </source>
</evidence>
<sequence>MPERSLRNEASSPERSLRNEASGPESPEQLPPGGAMEVLATWLDEAADQPLGSTMTLATAGPAGPRARTVVVTGIDSAAVRFHSSAPTGKTVDLAADPRASAVFHWPGLGRQAVLTGLLAELPRAVSAEAYPTRPRQLQLVAWVYEDLLPRLSGPDYAIEPGAVEAHFAAHTAGAQEVPPSWTTLALTPTQIDFWRAGTADTPPARTRFVGSERGWRSFPVLP</sequence>
<dbReference type="InterPro" id="IPR012349">
    <property type="entry name" value="Split_barrel_FMN-bd"/>
</dbReference>
<evidence type="ECO:0000313" key="7">
    <source>
        <dbReference type="EMBL" id="GAA4537327.1"/>
    </source>
</evidence>